<proteinExistence type="predicted"/>
<feature type="transmembrane region" description="Helical" evidence="1">
    <location>
        <begin position="35"/>
        <end position="56"/>
    </location>
</feature>
<dbReference type="RefSeq" id="WP_058483078.1">
    <property type="nucleotide sequence ID" value="NZ_CAAAII010000005.1"/>
</dbReference>
<dbReference type="STRING" id="452.Lspi_1140"/>
<name>A0A0W0Z5E4_LEGSP</name>
<reference evidence="2 3" key="1">
    <citation type="submission" date="2015-11" db="EMBL/GenBank/DDBJ databases">
        <title>Genomic analysis of 38 Legionella species identifies large and diverse effector repertoires.</title>
        <authorList>
            <person name="Burstein D."/>
            <person name="Amaro F."/>
            <person name="Zusman T."/>
            <person name="Lifshitz Z."/>
            <person name="Cohen O."/>
            <person name="Gilbert J.A."/>
            <person name="Pupko T."/>
            <person name="Shuman H.A."/>
            <person name="Segal G."/>
        </authorList>
    </citation>
    <scope>NUCLEOTIDE SEQUENCE [LARGE SCALE GENOMIC DNA]</scope>
    <source>
        <strain evidence="2 3">Mt.St.Helens-9</strain>
    </source>
</reference>
<dbReference type="Proteomes" id="UP000054877">
    <property type="component" value="Unassembled WGS sequence"/>
</dbReference>
<dbReference type="OrthoDB" id="572589at2"/>
<feature type="transmembrane region" description="Helical" evidence="1">
    <location>
        <begin position="108"/>
        <end position="130"/>
    </location>
</feature>
<evidence type="ECO:0000313" key="2">
    <source>
        <dbReference type="EMBL" id="KTD64333.1"/>
    </source>
</evidence>
<dbReference type="EMBL" id="LNYX01000013">
    <property type="protein sequence ID" value="KTD64333.1"/>
    <property type="molecule type" value="Genomic_DNA"/>
</dbReference>
<accession>A0A0W0Z5E4</accession>
<feature type="transmembrane region" description="Helical" evidence="1">
    <location>
        <begin position="62"/>
        <end position="87"/>
    </location>
</feature>
<gene>
    <name evidence="2" type="ORF">Lspi_1140</name>
</gene>
<keyword evidence="1" id="KW-0812">Transmembrane</keyword>
<organism evidence="2 3">
    <name type="scientific">Legionella spiritensis</name>
    <dbReference type="NCBI Taxonomy" id="452"/>
    <lineage>
        <taxon>Bacteria</taxon>
        <taxon>Pseudomonadati</taxon>
        <taxon>Pseudomonadota</taxon>
        <taxon>Gammaproteobacteria</taxon>
        <taxon>Legionellales</taxon>
        <taxon>Legionellaceae</taxon>
        <taxon>Legionella</taxon>
    </lineage>
</organism>
<feature type="transmembrane region" description="Helical" evidence="1">
    <location>
        <begin position="6"/>
        <end position="23"/>
    </location>
</feature>
<dbReference type="AlphaFoldDB" id="A0A0W0Z5E4"/>
<keyword evidence="1" id="KW-0472">Membrane</keyword>
<evidence type="ECO:0000313" key="3">
    <source>
        <dbReference type="Proteomes" id="UP000054877"/>
    </source>
</evidence>
<comment type="caution">
    <text evidence="2">The sequence shown here is derived from an EMBL/GenBank/DDBJ whole genome shotgun (WGS) entry which is preliminary data.</text>
</comment>
<dbReference type="PATRIC" id="fig|452.5.peg.1264"/>
<sequence length="132" mass="15079">MSTLFLATVIGWYLVIVSLFLLFRRETMRTIMAEILAQRALVFVLAVFTLILGLLMVTSHNIWVMAWPVVVTLISWLVLISGLLRFFCPDTAIKMGRSFLNHPTGMNVTTVIFLIIGLFLLFQVYFAGYLSW</sequence>
<protein>
    <submittedName>
        <fullName evidence="2">Integral membrane protein (PIN domain superfamily)</fullName>
    </submittedName>
</protein>
<keyword evidence="3" id="KW-1185">Reference proteome</keyword>
<keyword evidence="1" id="KW-1133">Transmembrane helix</keyword>
<evidence type="ECO:0000256" key="1">
    <source>
        <dbReference type="SAM" id="Phobius"/>
    </source>
</evidence>